<dbReference type="Gene3D" id="1.10.600.10">
    <property type="entry name" value="Farnesyl Diphosphate Synthase"/>
    <property type="match status" value="1"/>
</dbReference>
<dbReference type="Pfam" id="PF00494">
    <property type="entry name" value="SQS_PSY"/>
    <property type="match status" value="1"/>
</dbReference>
<reference evidence="2" key="1">
    <citation type="submission" date="2018-05" db="EMBL/GenBank/DDBJ databases">
        <title>Zavarzinia sp. HR-AS.</title>
        <authorList>
            <person name="Lee Y."/>
            <person name="Jeon C.O."/>
        </authorList>
    </citation>
    <scope>NUCLEOTIDE SEQUENCE [LARGE SCALE GENOMIC DNA]</scope>
    <source>
        <strain evidence="2">DSM 1231</strain>
    </source>
</reference>
<dbReference type="RefSeq" id="WP_109919704.1">
    <property type="nucleotide sequence ID" value="NZ_QGLF01000001.1"/>
</dbReference>
<dbReference type="Proteomes" id="UP000246077">
    <property type="component" value="Unassembled WGS sequence"/>
</dbReference>
<gene>
    <name evidence="1" type="ORF">DKG75_03655</name>
</gene>
<dbReference type="EMBL" id="QGLF01000001">
    <property type="protein sequence ID" value="PWR23674.1"/>
    <property type="molecule type" value="Genomic_DNA"/>
</dbReference>
<dbReference type="PANTHER" id="PTHR31480">
    <property type="entry name" value="BIFUNCTIONAL LYCOPENE CYCLASE/PHYTOENE SYNTHASE"/>
    <property type="match status" value="1"/>
</dbReference>
<dbReference type="SUPFAM" id="SSF48576">
    <property type="entry name" value="Terpenoid synthases"/>
    <property type="match status" value="1"/>
</dbReference>
<comment type="caution">
    <text evidence="1">The sequence shown here is derived from an EMBL/GenBank/DDBJ whole genome shotgun (WGS) entry which is preliminary data.</text>
</comment>
<dbReference type="AlphaFoldDB" id="A0A317EBN0"/>
<organism evidence="1 2">
    <name type="scientific">Zavarzinia compransoris</name>
    <dbReference type="NCBI Taxonomy" id="1264899"/>
    <lineage>
        <taxon>Bacteria</taxon>
        <taxon>Pseudomonadati</taxon>
        <taxon>Pseudomonadota</taxon>
        <taxon>Alphaproteobacteria</taxon>
        <taxon>Rhodospirillales</taxon>
        <taxon>Zavarziniaceae</taxon>
        <taxon>Zavarzinia</taxon>
    </lineage>
</organism>
<sequence length="276" mass="29624">MSDLADFVRAHDPDRFLTAVFAAPDRRDDLLALYAFNYEVARVREVVSDAMIGQIRLQWWRDALDEIALGREPRQHEVVTPLAAAIRRHALPLATFERVLEARELDLDDQPPPHLASLGSYLDGAAGGLFELALAVLGSGHDEAHEAAHAAGIGVGLAGLLRALPFHAGANRLYLPADLMAQHGVSRDDLVAGRSSPGLRALVGELAGHARRHLDDAARAARDLPRGALPALLPVALARGWLGEIAHAGHDPFALKAGGPLGRLFRTVLAYGRGRL</sequence>
<proteinExistence type="predicted"/>
<dbReference type="InterPro" id="IPR008949">
    <property type="entry name" value="Isoprenoid_synthase_dom_sf"/>
</dbReference>
<dbReference type="GO" id="GO:0016765">
    <property type="term" value="F:transferase activity, transferring alkyl or aryl (other than methyl) groups"/>
    <property type="evidence" value="ECO:0007669"/>
    <property type="project" value="UniProtKB-ARBA"/>
</dbReference>
<accession>A0A317EBN0</accession>
<evidence type="ECO:0000313" key="1">
    <source>
        <dbReference type="EMBL" id="PWR23674.1"/>
    </source>
</evidence>
<dbReference type="InterPro" id="IPR002060">
    <property type="entry name" value="Squ/phyt_synthse"/>
</dbReference>
<protein>
    <submittedName>
        <fullName evidence="1">Squalene/phytoene synthase family protein</fullName>
    </submittedName>
</protein>
<keyword evidence="2" id="KW-1185">Reference proteome</keyword>
<evidence type="ECO:0000313" key="2">
    <source>
        <dbReference type="Proteomes" id="UP000246077"/>
    </source>
</evidence>
<name>A0A317EBN0_9PROT</name>
<dbReference type="OrthoDB" id="9814909at2"/>